<dbReference type="GO" id="GO:0007165">
    <property type="term" value="P:signal transduction"/>
    <property type="evidence" value="ECO:0007669"/>
    <property type="project" value="UniProtKB-KW"/>
</dbReference>
<dbReference type="PANTHER" id="PTHR21137">
    <property type="entry name" value="ODORANT RECEPTOR"/>
    <property type="match status" value="1"/>
</dbReference>
<evidence type="ECO:0000313" key="11">
    <source>
        <dbReference type="EMBL" id="KAH8370122.1"/>
    </source>
</evidence>
<evidence type="ECO:0000256" key="9">
    <source>
        <dbReference type="ARBA" id="ARBA00023224"/>
    </source>
</evidence>
<keyword evidence="8 10" id="KW-0675">Receptor</keyword>
<accession>A0AAD4JY70</accession>
<proteinExistence type="inferred from homology"/>
<feature type="transmembrane region" description="Helical" evidence="10">
    <location>
        <begin position="135"/>
        <end position="155"/>
    </location>
</feature>
<comment type="caution">
    <text evidence="11">The sequence shown here is derived from an EMBL/GenBank/DDBJ whole genome shotgun (WGS) entry which is preliminary data.</text>
</comment>
<keyword evidence="7 10" id="KW-0472">Membrane</keyword>
<keyword evidence="12" id="KW-1185">Reference proteome</keyword>
<gene>
    <name evidence="11" type="ORF">KR093_002215</name>
</gene>
<dbReference type="GO" id="GO:0004984">
    <property type="term" value="F:olfactory receptor activity"/>
    <property type="evidence" value="ECO:0007669"/>
    <property type="project" value="InterPro"/>
</dbReference>
<evidence type="ECO:0000256" key="3">
    <source>
        <dbReference type="ARBA" id="ARBA00022606"/>
    </source>
</evidence>
<name>A0AAD4JY70_9MUSC</name>
<sequence>MNTLTEDFLKVQGEYFRILGFDIVEGRSDWLHPCKTILMMSSLAAVQPMIIVFSLRNVENLDNLTDGVGSLLINLLALLKFGIIVWLRNDLKRLVVKFRTLLTRGKQCMNEVTASIINQENQWDQRVSGTYKNSFMLTAILSIMMPLVGMAAFYWQTGKVQLQLTFPCVYPWDNSQILFCMLSYALLAMASFGAVLPTICVDTFFTALTHNLVALYKAAQHKMQIFGVETLEETQEHLRDILQLYKNSLDMSDALNQFFRLTICMQLIVTSLLLCFIGYTLSENFAQPKTPFYATFMVSVLIQLYIYCYCGEYLKTESRRFAKAIYDSPWYEAIAADPTVGRSLQISMMRAQRGSRIDGYFFEANMRVFLSIVKTAMSYLALLRSLS</sequence>
<feature type="transmembrane region" description="Helical" evidence="10">
    <location>
        <begin position="67"/>
        <end position="87"/>
    </location>
</feature>
<evidence type="ECO:0000256" key="10">
    <source>
        <dbReference type="RuleBase" id="RU351113"/>
    </source>
</evidence>
<evidence type="ECO:0000256" key="1">
    <source>
        <dbReference type="ARBA" id="ARBA00004651"/>
    </source>
</evidence>
<feature type="transmembrane region" description="Helical" evidence="10">
    <location>
        <begin position="291"/>
        <end position="310"/>
    </location>
</feature>
<keyword evidence="3 10" id="KW-0716">Sensory transduction</keyword>
<dbReference type="AlphaFoldDB" id="A0AAD4JY70"/>
<dbReference type="GO" id="GO:0005549">
    <property type="term" value="F:odorant binding"/>
    <property type="evidence" value="ECO:0007669"/>
    <property type="project" value="InterPro"/>
</dbReference>
<comment type="caution">
    <text evidence="10">Lacks conserved residue(s) required for the propagation of feature annotation.</text>
</comment>
<feature type="transmembrane region" description="Helical" evidence="10">
    <location>
        <begin position="37"/>
        <end position="55"/>
    </location>
</feature>
<evidence type="ECO:0000256" key="5">
    <source>
        <dbReference type="ARBA" id="ARBA00022725"/>
    </source>
</evidence>
<keyword evidence="5 10" id="KW-0552">Olfaction</keyword>
<comment type="similarity">
    <text evidence="10">Belongs to the insect chemoreceptor superfamily. Heteromeric odorant receptor channel (TC 1.A.69) family.</text>
</comment>
<keyword evidence="6 10" id="KW-1133">Transmembrane helix</keyword>
<organism evidence="11 12">
    <name type="scientific">Drosophila rubida</name>
    <dbReference type="NCBI Taxonomy" id="30044"/>
    <lineage>
        <taxon>Eukaryota</taxon>
        <taxon>Metazoa</taxon>
        <taxon>Ecdysozoa</taxon>
        <taxon>Arthropoda</taxon>
        <taxon>Hexapoda</taxon>
        <taxon>Insecta</taxon>
        <taxon>Pterygota</taxon>
        <taxon>Neoptera</taxon>
        <taxon>Endopterygota</taxon>
        <taxon>Diptera</taxon>
        <taxon>Brachycera</taxon>
        <taxon>Muscomorpha</taxon>
        <taxon>Ephydroidea</taxon>
        <taxon>Drosophilidae</taxon>
        <taxon>Drosophila</taxon>
    </lineage>
</organism>
<evidence type="ECO:0000313" key="12">
    <source>
        <dbReference type="Proteomes" id="UP001200034"/>
    </source>
</evidence>
<dbReference type="Pfam" id="PF02949">
    <property type="entry name" value="7tm_6"/>
    <property type="match status" value="1"/>
</dbReference>
<evidence type="ECO:0000256" key="2">
    <source>
        <dbReference type="ARBA" id="ARBA00022475"/>
    </source>
</evidence>
<evidence type="ECO:0000256" key="6">
    <source>
        <dbReference type="ARBA" id="ARBA00022989"/>
    </source>
</evidence>
<evidence type="ECO:0000256" key="8">
    <source>
        <dbReference type="ARBA" id="ARBA00023170"/>
    </source>
</evidence>
<keyword evidence="9 10" id="KW-0807">Transducer</keyword>
<keyword evidence="2" id="KW-1003">Cell membrane</keyword>
<feature type="transmembrane region" description="Helical" evidence="10">
    <location>
        <begin position="175"/>
        <end position="196"/>
    </location>
</feature>
<reference evidence="11" key="1">
    <citation type="journal article" date="2021" name="Mol. Ecol. Resour.">
        <title>Phylogenomic analyses of the genus Drosophila reveals genomic signals of climate adaptation.</title>
        <authorList>
            <person name="Li F."/>
            <person name="Rane R.V."/>
            <person name="Luria V."/>
            <person name="Xiong Z."/>
            <person name="Chen J."/>
            <person name="Li Z."/>
            <person name="Catullo R.A."/>
            <person name="Griffin P.C."/>
            <person name="Schiffer M."/>
            <person name="Pearce S."/>
            <person name="Lee S.F."/>
            <person name="McElroy K."/>
            <person name="Stocker A."/>
            <person name="Shirriffs J."/>
            <person name="Cockerell F."/>
            <person name="Coppin C."/>
            <person name="Sgro C.M."/>
            <person name="Karger A."/>
            <person name="Cain J.W."/>
            <person name="Weber J.A."/>
            <person name="Santpere G."/>
            <person name="Kirschner M.W."/>
            <person name="Hoffmann A.A."/>
            <person name="Oakeshott J.G."/>
            <person name="Zhang G."/>
        </authorList>
    </citation>
    <scope>NUCLEOTIDE SEQUENCE</scope>
    <source>
        <strain evidence="11">BGI-SZ-2011g</strain>
    </source>
</reference>
<feature type="transmembrane region" description="Helical" evidence="10">
    <location>
        <begin position="258"/>
        <end position="279"/>
    </location>
</feature>
<dbReference type="InterPro" id="IPR004117">
    <property type="entry name" value="7tm6_olfct_rcpt"/>
</dbReference>
<dbReference type="Proteomes" id="UP001200034">
    <property type="component" value="Unassembled WGS sequence"/>
</dbReference>
<dbReference type="EMBL" id="JAJJHW010002585">
    <property type="protein sequence ID" value="KAH8370122.1"/>
    <property type="molecule type" value="Genomic_DNA"/>
</dbReference>
<dbReference type="GO" id="GO:0005886">
    <property type="term" value="C:plasma membrane"/>
    <property type="evidence" value="ECO:0007669"/>
    <property type="project" value="UniProtKB-SubCell"/>
</dbReference>
<dbReference type="PANTHER" id="PTHR21137:SF43">
    <property type="entry name" value="ODORANT RECEPTOR 47A-RELATED"/>
    <property type="match status" value="1"/>
</dbReference>
<evidence type="ECO:0000256" key="7">
    <source>
        <dbReference type="ARBA" id="ARBA00023136"/>
    </source>
</evidence>
<comment type="subcellular location">
    <subcellularLocation>
        <location evidence="1 10">Cell membrane</location>
        <topology evidence="1 10">Multi-pass membrane protein</topology>
    </subcellularLocation>
</comment>
<evidence type="ECO:0000256" key="4">
    <source>
        <dbReference type="ARBA" id="ARBA00022692"/>
    </source>
</evidence>
<keyword evidence="4 10" id="KW-0812">Transmembrane</keyword>
<protein>
    <recommendedName>
        <fullName evidence="10">Odorant receptor</fullName>
    </recommendedName>
</protein>